<dbReference type="InterPro" id="IPR019301">
    <property type="entry name" value="Flagellar_prot_FlgJ_N"/>
</dbReference>
<accession>A0A1I4DN77</accession>
<name>A0A1I4DN77_9HYPH</name>
<proteinExistence type="predicted"/>
<dbReference type="Proteomes" id="UP000323300">
    <property type="component" value="Unassembled WGS sequence"/>
</dbReference>
<keyword evidence="3" id="KW-1185">Reference proteome</keyword>
<dbReference type="AlphaFoldDB" id="A0A1I4DN77"/>
<sequence>MAISPPSDIVLDVARAIEPANIDAARARLAQRSGAAAVVDNAFSISDMRNASAPEAKATPETFVKFEAMVLQQFIQSMLPKDAGAVYGNGMAGDMWQSLLSQQLGDAVAKRGGIGIADSILRDHYFEGETKVALSGVSAGPEKAEIDRQSMLSTALVQEMQRKLTKSLAEDASASLKP</sequence>
<reference evidence="2 3" key="1">
    <citation type="submission" date="2016-10" db="EMBL/GenBank/DDBJ databases">
        <authorList>
            <person name="Varghese N."/>
            <person name="Submissions S."/>
        </authorList>
    </citation>
    <scope>NUCLEOTIDE SEQUENCE [LARGE SCALE GENOMIC DNA]</scope>
    <source>
        <strain evidence="2 3">DSM 21822</strain>
    </source>
</reference>
<dbReference type="Pfam" id="PF10135">
    <property type="entry name" value="Rod-binding"/>
    <property type="match status" value="1"/>
</dbReference>
<protein>
    <submittedName>
        <fullName evidence="2">Rod binding protein</fullName>
    </submittedName>
</protein>
<organism evidence="2 3">
    <name type="scientific">Neomesorhizobium albiziae</name>
    <dbReference type="NCBI Taxonomy" id="335020"/>
    <lineage>
        <taxon>Bacteria</taxon>
        <taxon>Pseudomonadati</taxon>
        <taxon>Pseudomonadota</taxon>
        <taxon>Alphaproteobacteria</taxon>
        <taxon>Hyphomicrobiales</taxon>
        <taxon>Phyllobacteriaceae</taxon>
        <taxon>Neomesorhizobium</taxon>
    </lineage>
</organism>
<feature type="domain" description="Flagellar protein FlgJ N-terminal" evidence="1">
    <location>
        <begin position="77"/>
        <end position="122"/>
    </location>
</feature>
<dbReference type="RefSeq" id="WP_149762563.1">
    <property type="nucleotide sequence ID" value="NZ_BSPE01000023.1"/>
</dbReference>
<dbReference type="OrthoDB" id="7889190at2"/>
<evidence type="ECO:0000259" key="1">
    <source>
        <dbReference type="Pfam" id="PF10135"/>
    </source>
</evidence>
<evidence type="ECO:0000313" key="2">
    <source>
        <dbReference type="EMBL" id="SFK93526.1"/>
    </source>
</evidence>
<gene>
    <name evidence="2" type="ORF">SAMN04488498_11821</name>
</gene>
<dbReference type="EMBL" id="FOSL01000018">
    <property type="protein sequence ID" value="SFK93526.1"/>
    <property type="molecule type" value="Genomic_DNA"/>
</dbReference>
<evidence type="ECO:0000313" key="3">
    <source>
        <dbReference type="Proteomes" id="UP000323300"/>
    </source>
</evidence>